<dbReference type="Pfam" id="PF00082">
    <property type="entry name" value="Peptidase_S8"/>
    <property type="match status" value="1"/>
</dbReference>
<dbReference type="Proteomes" id="UP000221024">
    <property type="component" value="Unassembled WGS sequence"/>
</dbReference>
<dbReference type="Gene3D" id="3.40.50.200">
    <property type="entry name" value="Peptidase S8/S53 domain"/>
    <property type="match status" value="1"/>
</dbReference>
<dbReference type="AlphaFoldDB" id="A0A2H3P1L2"/>
<comment type="similarity">
    <text evidence="4">Belongs to the peptidase S8 family.</text>
</comment>
<dbReference type="PANTHER" id="PTHR42884:SF14">
    <property type="entry name" value="NEUROENDOCRINE CONVERTASE 1"/>
    <property type="match status" value="1"/>
</dbReference>
<dbReference type="NCBIfam" id="TIGR04183">
    <property type="entry name" value="Por_Secre_tail"/>
    <property type="match status" value="1"/>
</dbReference>
<protein>
    <recommendedName>
        <fullName evidence="9">Peptidase S8/S53 domain-containing protein</fullName>
    </recommendedName>
</protein>
<dbReference type="GO" id="GO:0004252">
    <property type="term" value="F:serine-type endopeptidase activity"/>
    <property type="evidence" value="ECO:0007669"/>
    <property type="project" value="InterPro"/>
</dbReference>
<proteinExistence type="inferred from homology"/>
<keyword evidence="3" id="KW-0720">Serine protease</keyword>
<dbReference type="InterPro" id="IPR026444">
    <property type="entry name" value="Secre_tail"/>
</dbReference>
<dbReference type="SUPFAM" id="SSF52743">
    <property type="entry name" value="Subtilisin-like"/>
    <property type="match status" value="1"/>
</dbReference>
<dbReference type="Pfam" id="PF18962">
    <property type="entry name" value="Por_Secre_tail"/>
    <property type="match status" value="1"/>
</dbReference>
<evidence type="ECO:0000256" key="2">
    <source>
        <dbReference type="ARBA" id="ARBA00022801"/>
    </source>
</evidence>
<evidence type="ECO:0000259" key="6">
    <source>
        <dbReference type="Pfam" id="PF18962"/>
    </source>
</evidence>
<dbReference type="PANTHER" id="PTHR42884">
    <property type="entry name" value="PROPROTEIN CONVERTASE SUBTILISIN/KEXIN-RELATED"/>
    <property type="match status" value="1"/>
</dbReference>
<dbReference type="GO" id="GO:0016485">
    <property type="term" value="P:protein processing"/>
    <property type="evidence" value="ECO:0007669"/>
    <property type="project" value="TreeGrafter"/>
</dbReference>
<comment type="caution">
    <text evidence="4">Lacks conserved residue(s) required for the propagation of feature annotation.</text>
</comment>
<gene>
    <name evidence="7" type="ORF">CRI93_14710</name>
</gene>
<dbReference type="OrthoDB" id="9792152at2"/>
<dbReference type="InterPro" id="IPR036852">
    <property type="entry name" value="Peptidase_S8/S53_dom_sf"/>
</dbReference>
<name>A0A2H3P1L2_9BACT</name>
<keyword evidence="1" id="KW-0645">Protease</keyword>
<evidence type="ECO:0000256" key="3">
    <source>
        <dbReference type="ARBA" id="ARBA00022825"/>
    </source>
</evidence>
<keyword evidence="8" id="KW-1185">Reference proteome</keyword>
<feature type="domain" description="Peptidase S8/S53" evidence="5">
    <location>
        <begin position="72"/>
        <end position="371"/>
    </location>
</feature>
<dbReference type="PROSITE" id="PS51892">
    <property type="entry name" value="SUBTILASE"/>
    <property type="match status" value="1"/>
</dbReference>
<feature type="domain" description="Secretion system C-terminal sorting" evidence="6">
    <location>
        <begin position="744"/>
        <end position="822"/>
    </location>
</feature>
<evidence type="ECO:0000313" key="8">
    <source>
        <dbReference type="Proteomes" id="UP000221024"/>
    </source>
</evidence>
<dbReference type="InterPro" id="IPR000209">
    <property type="entry name" value="Peptidase_S8/S53_dom"/>
</dbReference>
<dbReference type="EMBL" id="PDEP01000022">
    <property type="protein sequence ID" value="PEN04730.1"/>
    <property type="molecule type" value="Genomic_DNA"/>
</dbReference>
<organism evidence="7 8">
    <name type="scientific">Longimonas halophila</name>
    <dbReference type="NCBI Taxonomy" id="1469170"/>
    <lineage>
        <taxon>Bacteria</taxon>
        <taxon>Pseudomonadati</taxon>
        <taxon>Rhodothermota</taxon>
        <taxon>Rhodothermia</taxon>
        <taxon>Rhodothermales</taxon>
        <taxon>Salisaetaceae</taxon>
        <taxon>Longimonas</taxon>
    </lineage>
</organism>
<evidence type="ECO:0000313" key="7">
    <source>
        <dbReference type="EMBL" id="PEN04730.1"/>
    </source>
</evidence>
<evidence type="ECO:0008006" key="9">
    <source>
        <dbReference type="Google" id="ProtNLM"/>
    </source>
</evidence>
<sequence length="825" mass="87895">MRYLLKRYVYAVVIIVFLMIGLNPTHAQIVNDPLFDQQGYLETANIPDAWSFTTGDPDQTIAIVGGGNVLPTHEDLGSKTQVQTRGFVDSPAKPPIPFSDQPPFATATAGMAAAITNNQKGIAGVNWNASILSYNPAIIETESGFEIFRFDPTQAANQLSQSIQDGADLTIASFTYFEDSPDVEFEFQIGTETVNILGVDVPVTLLSLGESIIGIVRDLVTVDSAFSDMLGAIGNAAQNDHLIVAPSGDFLGIGSGLPAASSRYKGAISVGSTDEFDDPSEFSGSSISTSPSGATLDLVAPGEDAMTTLNTGDSSYGEITTTNASAGLVGGVSSLLQSYNEDLTAEDIRQVLRRTARDIEAPGFDAKTGFGALDAEAALQYVDNRTITQGIATNGAATLEEENFQLTATRVPIWGEVAPGTFFADRYRVEFVVDLPEGSEHDIWLRPVGTKGWSQADPNNQMPNADFEVNPSEGEATITTWVYDREVCDVLGRCYTTSLPASANDAQVAYTVATKPGSPPPPPPPPLEATLSGPTYVDSGQSGTWTANVEGGEGSTSYSWGVQAPGSTNWTQKFCSGDSCSHTFSNFDNYVQDGEIRVTVTKGSETETASQIVTVSPGASGCEPGMIICPSALASQVSSFEAEPQGEAAQLAWTTTGSMGEGDFLVQHRADSTAAWSDLQTVEVAERTRADSTDAPTYQIETDALAPGPHQFRLQWAAGGETALLSDVVEAEITLEDPYRLRAYPNPAGAQMTVEGAVKERQHVRVQIYDVLGRRVTTVYDGPMAPNEVKRFTVQPGTEGLSSGTYFLRMTGEQFQTTTRISVVR</sequence>
<comment type="caution">
    <text evidence="7">The sequence shown here is derived from an EMBL/GenBank/DDBJ whole genome shotgun (WGS) entry which is preliminary data.</text>
</comment>
<dbReference type="GO" id="GO:0005886">
    <property type="term" value="C:plasma membrane"/>
    <property type="evidence" value="ECO:0007669"/>
    <property type="project" value="TreeGrafter"/>
</dbReference>
<evidence type="ECO:0000259" key="5">
    <source>
        <dbReference type="Pfam" id="PF00082"/>
    </source>
</evidence>
<evidence type="ECO:0000256" key="4">
    <source>
        <dbReference type="PROSITE-ProRule" id="PRU01240"/>
    </source>
</evidence>
<accession>A0A2H3P1L2</accession>
<keyword evidence="2" id="KW-0378">Hydrolase</keyword>
<reference evidence="7 8" key="1">
    <citation type="submission" date="2017-10" db="EMBL/GenBank/DDBJ databases">
        <title>Draft genome of Longimonas halophila.</title>
        <authorList>
            <person name="Goh K.M."/>
            <person name="Shamsir M.S."/>
            <person name="Lim S.W."/>
        </authorList>
    </citation>
    <scope>NUCLEOTIDE SEQUENCE [LARGE SCALE GENOMIC DNA]</scope>
    <source>
        <strain evidence="7 8">KCTC 42399</strain>
    </source>
</reference>
<evidence type="ECO:0000256" key="1">
    <source>
        <dbReference type="ARBA" id="ARBA00022670"/>
    </source>
</evidence>